<evidence type="ECO:0000256" key="11">
    <source>
        <dbReference type="RuleBase" id="RU000645"/>
    </source>
</evidence>
<dbReference type="Gene3D" id="3.40.50.10050">
    <property type="entry name" value="Translation initiation factor IF- 2, domain 3"/>
    <property type="match status" value="1"/>
</dbReference>
<dbReference type="FunFam" id="3.40.50.10050:FF:000001">
    <property type="entry name" value="Translation initiation factor IF-2"/>
    <property type="match status" value="1"/>
</dbReference>
<evidence type="ECO:0000256" key="8">
    <source>
        <dbReference type="ARBA" id="ARBA00023134"/>
    </source>
</evidence>
<dbReference type="Gene3D" id="3.40.50.300">
    <property type="entry name" value="P-loop containing nucleotide triphosphate hydrolases"/>
    <property type="match status" value="1"/>
</dbReference>
<dbReference type="Gene3D" id="1.10.10.2480">
    <property type="match status" value="1"/>
</dbReference>
<evidence type="ECO:0000256" key="12">
    <source>
        <dbReference type="SAM" id="MobiDB-lite"/>
    </source>
</evidence>
<sequence length="655" mass="71097">MSKIRVYELAKMLEMSNKDLMEVLEDLGVEAKSHMSSLDVDTAQMVEDSVKAKDKKNSTEEDSSSDRPSIKVSKGSSVKELAEIIDVPASDAVKALINKGMMIPASAQVDDSVLSVLSEVYELDLEWSDDSPEVVEDAPLKTFKKPILRGENLKPRAPIVTVMGHVDHGKTTLLDTIRNTNITAREAGGITQHIGASRVHHEGKDIVFLDTPGHAAFTSMRARGAQCTDIAILVVAADDGVMPQTMEAISHAKAAGVPIIVAVNKMDKPAANPDRVKQQLSDHGLIPEDWGGDTIMVHVSAKSGENIDQLLEMILLVAEMEELKADPTVSPEGVVIEAELDKGKGAVATVLVQQGTLKKGDIILMESSWGKIRAMINASGKQLKSAGPSTAVEILGLSDVPQPGERFIKVDAEKEARDSISAKDQKRREVANQMSPRMTLEELYSKMQDGATPTVNLLIKCDVQGSVEALVGSLNKMVTDEVGINVVHTGVGGLSESDIMLASASDAIVIGFNVRPDNNAKKMAEKEHVQIRLYRVIYDVIDDIKAAMEGMLAPDVRENILGQAEIREIFKVPKAGKVAGCMVTEGSIKRGSKVRLIRDRVVYWEGELSALRRFKDDASEVSAGYECGMSFAKFQDIKEGDVVEAYDLVEEKRHL</sequence>
<evidence type="ECO:0000256" key="10">
    <source>
        <dbReference type="RuleBase" id="RU000644"/>
    </source>
</evidence>
<keyword evidence="6 9" id="KW-0547">Nucleotide-binding</keyword>
<dbReference type="Proteomes" id="UP000193355">
    <property type="component" value="Unassembled WGS sequence"/>
</dbReference>
<keyword evidence="5 9" id="KW-0396">Initiation factor</keyword>
<dbReference type="CDD" id="cd03692">
    <property type="entry name" value="mtIF2_IVc"/>
    <property type="match status" value="1"/>
</dbReference>
<dbReference type="InterPro" id="IPR000178">
    <property type="entry name" value="TF_IF2_bacterial-like"/>
</dbReference>
<dbReference type="Pfam" id="PF04760">
    <property type="entry name" value="IF2_N"/>
    <property type="match status" value="1"/>
</dbReference>
<dbReference type="STRING" id="561720.SAMN06275492_101120"/>
<dbReference type="InterPro" id="IPR000795">
    <property type="entry name" value="T_Tr_GTP-bd_dom"/>
</dbReference>
<dbReference type="InterPro" id="IPR005225">
    <property type="entry name" value="Small_GTP-bd"/>
</dbReference>
<dbReference type="FunFam" id="2.40.30.10:FF:000007">
    <property type="entry name" value="Translation initiation factor IF-2"/>
    <property type="match status" value="1"/>
</dbReference>
<feature type="domain" description="Tr-type G" evidence="13">
    <location>
        <begin position="155"/>
        <end position="324"/>
    </location>
</feature>
<evidence type="ECO:0000256" key="9">
    <source>
        <dbReference type="HAMAP-Rule" id="MF_00100"/>
    </source>
</evidence>
<evidence type="ECO:0000256" key="6">
    <source>
        <dbReference type="ARBA" id="ARBA00022741"/>
    </source>
</evidence>
<dbReference type="HAMAP" id="MF_00100_B">
    <property type="entry name" value="IF_2_B"/>
    <property type="match status" value="1"/>
</dbReference>
<dbReference type="GO" id="GO:0003743">
    <property type="term" value="F:translation initiation factor activity"/>
    <property type="evidence" value="ECO:0007669"/>
    <property type="project" value="UniProtKB-UniRule"/>
</dbReference>
<evidence type="ECO:0000256" key="1">
    <source>
        <dbReference type="ARBA" id="ARBA00004496"/>
    </source>
</evidence>
<dbReference type="FunFam" id="3.40.50.300:FF:000019">
    <property type="entry name" value="Translation initiation factor IF-2"/>
    <property type="match status" value="1"/>
</dbReference>
<reference evidence="15" key="1">
    <citation type="submission" date="2017-04" db="EMBL/GenBank/DDBJ databases">
        <authorList>
            <person name="Varghese N."/>
            <person name="Submissions S."/>
        </authorList>
    </citation>
    <scope>NUCLEOTIDE SEQUENCE [LARGE SCALE GENOMIC DNA]</scope>
    <source>
        <strain evidence="15">USBA 82</strain>
    </source>
</reference>
<keyword evidence="8 9" id="KW-0342">GTP-binding</keyword>
<dbReference type="CDD" id="cd01887">
    <property type="entry name" value="IF2_eIF5B"/>
    <property type="match status" value="1"/>
</dbReference>
<evidence type="ECO:0000256" key="3">
    <source>
        <dbReference type="ARBA" id="ARBA00020675"/>
    </source>
</evidence>
<feature type="binding site" evidence="9">
    <location>
        <begin position="264"/>
        <end position="267"/>
    </location>
    <ligand>
        <name>GTP</name>
        <dbReference type="ChEBI" id="CHEBI:37565"/>
    </ligand>
</feature>
<dbReference type="OrthoDB" id="9811804at2"/>
<evidence type="ECO:0000259" key="13">
    <source>
        <dbReference type="PROSITE" id="PS51722"/>
    </source>
</evidence>
<dbReference type="AlphaFoldDB" id="A0A1X7I4J3"/>
<keyword evidence="4 9" id="KW-0963">Cytoplasm</keyword>
<keyword evidence="7 9" id="KW-0648">Protein biosynthesis</keyword>
<dbReference type="Pfam" id="PF22042">
    <property type="entry name" value="EF-G_D2"/>
    <property type="match status" value="1"/>
</dbReference>
<dbReference type="InterPro" id="IPR036925">
    <property type="entry name" value="TIF_IF2_dom3_sf"/>
</dbReference>
<dbReference type="SUPFAM" id="SSF52156">
    <property type="entry name" value="Initiation factor IF2/eIF5b, domain 3"/>
    <property type="match status" value="1"/>
</dbReference>
<gene>
    <name evidence="9" type="primary">infB</name>
    <name evidence="14" type="ORF">SAMN06275492_101120</name>
</gene>
<evidence type="ECO:0000256" key="2">
    <source>
        <dbReference type="ARBA" id="ARBA00007733"/>
    </source>
</evidence>
<dbReference type="FunFam" id="2.40.30.10:FF:000008">
    <property type="entry name" value="Translation initiation factor IF-2"/>
    <property type="match status" value="1"/>
</dbReference>
<keyword evidence="15" id="KW-1185">Reference proteome</keyword>
<evidence type="ECO:0000256" key="4">
    <source>
        <dbReference type="ARBA" id="ARBA00022490"/>
    </source>
</evidence>
<dbReference type="InterPro" id="IPR044145">
    <property type="entry name" value="IF2_II"/>
</dbReference>
<dbReference type="SUPFAM" id="SSF50447">
    <property type="entry name" value="Translation proteins"/>
    <property type="match status" value="2"/>
</dbReference>
<feature type="binding site" evidence="9">
    <location>
        <begin position="164"/>
        <end position="171"/>
    </location>
    <ligand>
        <name>GTP</name>
        <dbReference type="ChEBI" id="CHEBI:37565"/>
    </ligand>
</feature>
<dbReference type="EMBL" id="FXBB01000001">
    <property type="protein sequence ID" value="SMG09441.1"/>
    <property type="molecule type" value="Genomic_DNA"/>
</dbReference>
<dbReference type="GO" id="GO:0005829">
    <property type="term" value="C:cytosol"/>
    <property type="evidence" value="ECO:0007669"/>
    <property type="project" value="TreeGrafter"/>
</dbReference>
<feature type="region of interest" description="G-domain" evidence="9">
    <location>
        <begin position="158"/>
        <end position="306"/>
    </location>
</feature>
<dbReference type="RefSeq" id="WP_085543409.1">
    <property type="nucleotide sequence ID" value="NZ_FXBB01000001.1"/>
</dbReference>
<protein>
    <recommendedName>
        <fullName evidence="3 9">Translation initiation factor IF-2</fullName>
    </recommendedName>
</protein>
<dbReference type="Gene3D" id="2.40.30.10">
    <property type="entry name" value="Translation factors"/>
    <property type="match status" value="2"/>
</dbReference>
<dbReference type="InterPro" id="IPR009000">
    <property type="entry name" value="Transl_B-barrel_sf"/>
</dbReference>
<evidence type="ECO:0000256" key="7">
    <source>
        <dbReference type="ARBA" id="ARBA00022917"/>
    </source>
</evidence>
<dbReference type="Pfam" id="PF11987">
    <property type="entry name" value="IF-2"/>
    <property type="match status" value="1"/>
</dbReference>
<comment type="subcellular location">
    <subcellularLocation>
        <location evidence="1 9 11">Cytoplasm</location>
    </subcellularLocation>
</comment>
<dbReference type="InterPro" id="IPR053905">
    <property type="entry name" value="EF-G-like_DII"/>
</dbReference>
<feature type="region of interest" description="Disordered" evidence="12">
    <location>
        <begin position="38"/>
        <end position="74"/>
    </location>
</feature>
<comment type="similarity">
    <text evidence="2 9 10">Belongs to the TRAFAC class translation factor GTPase superfamily. Classic translation factor GTPase family. IF-2 subfamily.</text>
</comment>
<dbReference type="PANTHER" id="PTHR43381:SF5">
    <property type="entry name" value="TR-TYPE G DOMAIN-CONTAINING PROTEIN"/>
    <property type="match status" value="1"/>
</dbReference>
<dbReference type="Pfam" id="PF00009">
    <property type="entry name" value="GTP_EFTU"/>
    <property type="match status" value="1"/>
</dbReference>
<dbReference type="CDD" id="cd03702">
    <property type="entry name" value="IF2_mtIF2_II"/>
    <property type="match status" value="1"/>
</dbReference>
<evidence type="ECO:0000313" key="15">
    <source>
        <dbReference type="Proteomes" id="UP000193355"/>
    </source>
</evidence>
<dbReference type="InterPro" id="IPR004161">
    <property type="entry name" value="EFTu-like_2"/>
</dbReference>
<name>A0A1X7I4J3_9BACT</name>
<dbReference type="InterPro" id="IPR006847">
    <property type="entry name" value="IF2_N"/>
</dbReference>
<proteinExistence type="inferred from homology"/>
<dbReference type="InterPro" id="IPR027417">
    <property type="entry name" value="P-loop_NTPase"/>
</dbReference>
<evidence type="ECO:0000256" key="5">
    <source>
        <dbReference type="ARBA" id="ARBA00022540"/>
    </source>
</evidence>
<comment type="function">
    <text evidence="9 10">One of the essential components for the initiation of protein synthesis. Protects formylmethionyl-tRNA from spontaneous hydrolysis and promotes its binding to the 30S ribosomal subunits. Also involved in the hydrolysis of GTP during the formation of the 70S ribosomal complex.</text>
</comment>
<dbReference type="SUPFAM" id="SSF52540">
    <property type="entry name" value="P-loop containing nucleoside triphosphate hydrolases"/>
    <property type="match status" value="1"/>
</dbReference>
<dbReference type="InterPro" id="IPR023115">
    <property type="entry name" value="TIF_IF2_dom3"/>
</dbReference>
<accession>A0A1X7I4J3</accession>
<dbReference type="PROSITE" id="PS01176">
    <property type="entry name" value="IF2"/>
    <property type="match status" value="1"/>
</dbReference>
<feature type="compositionally biased region" description="Basic and acidic residues" evidence="12">
    <location>
        <begin position="48"/>
        <end position="69"/>
    </location>
</feature>
<dbReference type="GO" id="GO:0005525">
    <property type="term" value="F:GTP binding"/>
    <property type="evidence" value="ECO:0007669"/>
    <property type="project" value="UniProtKB-KW"/>
</dbReference>
<dbReference type="PROSITE" id="PS51722">
    <property type="entry name" value="G_TR_2"/>
    <property type="match status" value="1"/>
</dbReference>
<feature type="binding site" evidence="9">
    <location>
        <begin position="210"/>
        <end position="214"/>
    </location>
    <ligand>
        <name>GTP</name>
        <dbReference type="ChEBI" id="CHEBI:37565"/>
    </ligand>
</feature>
<dbReference type="NCBIfam" id="TIGR00487">
    <property type="entry name" value="IF-2"/>
    <property type="match status" value="1"/>
</dbReference>
<evidence type="ECO:0000313" key="14">
    <source>
        <dbReference type="EMBL" id="SMG09441.1"/>
    </source>
</evidence>
<dbReference type="InterPro" id="IPR015760">
    <property type="entry name" value="TIF_IF2"/>
</dbReference>
<organism evidence="14 15">
    <name type="scientific">Dethiosulfovibrio salsuginis</name>
    <dbReference type="NCBI Taxonomy" id="561720"/>
    <lineage>
        <taxon>Bacteria</taxon>
        <taxon>Thermotogati</taxon>
        <taxon>Synergistota</taxon>
        <taxon>Synergistia</taxon>
        <taxon>Synergistales</taxon>
        <taxon>Dethiosulfovibrionaceae</taxon>
        <taxon>Dethiosulfovibrio</taxon>
    </lineage>
</organism>
<dbReference type="NCBIfam" id="TIGR00231">
    <property type="entry name" value="small_GTP"/>
    <property type="match status" value="1"/>
</dbReference>
<dbReference type="Pfam" id="PF03144">
    <property type="entry name" value="GTP_EFTU_D2"/>
    <property type="match status" value="1"/>
</dbReference>
<dbReference type="PANTHER" id="PTHR43381">
    <property type="entry name" value="TRANSLATION INITIATION FACTOR IF-2-RELATED"/>
    <property type="match status" value="1"/>
</dbReference>
<dbReference type="GO" id="GO:0003924">
    <property type="term" value="F:GTPase activity"/>
    <property type="evidence" value="ECO:0007669"/>
    <property type="project" value="UniProtKB-UniRule"/>
</dbReference>